<dbReference type="EMBL" id="FUWV01000004">
    <property type="protein sequence ID" value="SJZ54859.1"/>
    <property type="molecule type" value="Genomic_DNA"/>
</dbReference>
<dbReference type="EC" id="2.7.2.4" evidence="17"/>
<keyword evidence="11 16" id="KW-0067">ATP-binding</keyword>
<dbReference type="GO" id="GO:0009088">
    <property type="term" value="P:threonine biosynthetic process"/>
    <property type="evidence" value="ECO:0007669"/>
    <property type="project" value="UniProtKB-UniPathway"/>
</dbReference>
<keyword evidence="7 17" id="KW-0808">Transferase</keyword>
<dbReference type="InterPro" id="IPR054352">
    <property type="entry name" value="ACT_Aspartokinase"/>
</dbReference>
<dbReference type="PANTHER" id="PTHR21499">
    <property type="entry name" value="ASPARTATE KINASE"/>
    <property type="match status" value="1"/>
</dbReference>
<dbReference type="InterPro" id="IPR005260">
    <property type="entry name" value="Asp_kin_monofn"/>
</dbReference>
<dbReference type="InterPro" id="IPR045865">
    <property type="entry name" value="ACT-like_dom_sf"/>
</dbReference>
<reference evidence="20 21" key="1">
    <citation type="submission" date="2017-02" db="EMBL/GenBank/DDBJ databases">
        <authorList>
            <person name="Peterson S.W."/>
        </authorList>
    </citation>
    <scope>NUCLEOTIDE SEQUENCE [LARGE SCALE GENOMIC DNA]</scope>
    <source>
        <strain evidence="20 21">DSM 15102</strain>
    </source>
</reference>
<feature type="binding site" evidence="16">
    <location>
        <position position="178"/>
    </location>
    <ligand>
        <name>ATP</name>
        <dbReference type="ChEBI" id="CHEBI:30616"/>
    </ligand>
</feature>
<evidence type="ECO:0000256" key="17">
    <source>
        <dbReference type="RuleBase" id="RU003448"/>
    </source>
</evidence>
<dbReference type="NCBIfam" id="NF005154">
    <property type="entry name" value="PRK06635.1-2"/>
    <property type="match status" value="1"/>
</dbReference>
<feature type="domain" description="ACT" evidence="19">
    <location>
        <begin position="343"/>
        <end position="401"/>
    </location>
</feature>
<dbReference type="Gene3D" id="3.40.1160.10">
    <property type="entry name" value="Acetylglutamate kinase-like"/>
    <property type="match status" value="1"/>
</dbReference>
<evidence type="ECO:0000256" key="4">
    <source>
        <dbReference type="ARBA" id="ARBA00005139"/>
    </source>
</evidence>
<dbReference type="OrthoDB" id="9799110at2"/>
<dbReference type="PANTHER" id="PTHR21499:SF3">
    <property type="entry name" value="ASPARTOKINASE"/>
    <property type="match status" value="1"/>
</dbReference>
<dbReference type="GO" id="GO:0009090">
    <property type="term" value="P:homoserine biosynthetic process"/>
    <property type="evidence" value="ECO:0007669"/>
    <property type="project" value="TreeGrafter"/>
</dbReference>
<dbReference type="CDD" id="cd04261">
    <property type="entry name" value="AAK_AKii-LysC-BS"/>
    <property type="match status" value="1"/>
</dbReference>
<evidence type="ECO:0000313" key="21">
    <source>
        <dbReference type="Proteomes" id="UP000196365"/>
    </source>
</evidence>
<dbReference type="RefSeq" id="WP_087678458.1">
    <property type="nucleotide sequence ID" value="NZ_FUWV01000004.1"/>
</dbReference>
<evidence type="ECO:0000256" key="16">
    <source>
        <dbReference type="PIRSR" id="PIRSR000726-1"/>
    </source>
</evidence>
<dbReference type="NCBIfam" id="TIGR00656">
    <property type="entry name" value="asp_kin_monofn"/>
    <property type="match status" value="1"/>
</dbReference>
<name>A0A1T4LJE6_9FIRM</name>
<dbReference type="SUPFAM" id="SSF53633">
    <property type="entry name" value="Carbamate kinase-like"/>
    <property type="match status" value="1"/>
</dbReference>
<organism evidence="20 21">
    <name type="scientific">Garciella nitratireducens DSM 15102</name>
    <dbReference type="NCBI Taxonomy" id="1121911"/>
    <lineage>
        <taxon>Bacteria</taxon>
        <taxon>Bacillati</taxon>
        <taxon>Bacillota</taxon>
        <taxon>Clostridia</taxon>
        <taxon>Eubacteriales</taxon>
        <taxon>Eubacteriaceae</taxon>
        <taxon>Garciella</taxon>
    </lineage>
</organism>
<dbReference type="FunFam" id="3.40.1160.10:FF:000002">
    <property type="entry name" value="Aspartokinase"/>
    <property type="match status" value="1"/>
</dbReference>
<evidence type="ECO:0000256" key="9">
    <source>
        <dbReference type="ARBA" id="ARBA00022741"/>
    </source>
</evidence>
<evidence type="ECO:0000256" key="5">
    <source>
        <dbReference type="ARBA" id="ARBA00010122"/>
    </source>
</evidence>
<evidence type="ECO:0000313" key="20">
    <source>
        <dbReference type="EMBL" id="SJZ54859.1"/>
    </source>
</evidence>
<dbReference type="CDD" id="cd04913">
    <property type="entry name" value="ACT_AKii-LysC-BS-like_1"/>
    <property type="match status" value="1"/>
</dbReference>
<comment type="similarity">
    <text evidence="5 17">Belongs to the aspartokinase family.</text>
</comment>
<sequence length="401" mass="43949">MPILVQKYGGTSVGSIDRIKNVAQRIIEKKLEGNKMVVVVSAMAKTTDQLLDIAYQLSKRPPKRELDMLLSTGEQTSIALLSIALNELGHEAISFTGPQVGIKTTGIHTKSRISEIDGTRIQNALNEDKIVIVAGFQGINENDDITTLGRGGSDTTAVALAASLNAECQIFTDVDGIYSVDPRLYPKAKKLDTICYEEMLEMASLGAGVMHTRAIELGEKYNVPIYVSSSINNKKGTMIKESDNMMEGPAITGMAINNDEAMISLNHVPHNIEFIASIFDALAKKSINIDMISQTSPKNNQVSISFTLPKEDLLEGKEILNSYIHQYPEIHLTVHKEITKLSVVGIGMRSQSGVAAQMFMLLAEENIPIHMVTTSEIKISYVIQPEDQQKAIQKIAETFDL</sequence>
<evidence type="ECO:0000256" key="10">
    <source>
        <dbReference type="ARBA" id="ARBA00022777"/>
    </source>
</evidence>
<comment type="pathway">
    <text evidence="4 18">Amino-acid biosynthesis; L-threonine biosynthesis; L-threonine from L-aspartate: step 1/5.</text>
</comment>
<dbReference type="Proteomes" id="UP000196365">
    <property type="component" value="Unassembled WGS sequence"/>
</dbReference>
<feature type="binding site" evidence="16">
    <location>
        <position position="47"/>
    </location>
    <ligand>
        <name>substrate</name>
    </ligand>
</feature>
<dbReference type="InterPro" id="IPR036393">
    <property type="entry name" value="AceGlu_kinase-like_sf"/>
</dbReference>
<dbReference type="GO" id="GO:0019877">
    <property type="term" value="P:diaminopimelate biosynthetic process"/>
    <property type="evidence" value="ECO:0007669"/>
    <property type="project" value="UniProtKB-KW"/>
</dbReference>
<comment type="catalytic activity">
    <reaction evidence="14 17">
        <text>L-aspartate + ATP = 4-phospho-L-aspartate + ADP</text>
        <dbReference type="Rhea" id="RHEA:23776"/>
        <dbReference type="ChEBI" id="CHEBI:29991"/>
        <dbReference type="ChEBI" id="CHEBI:30616"/>
        <dbReference type="ChEBI" id="CHEBI:57535"/>
        <dbReference type="ChEBI" id="CHEBI:456216"/>
        <dbReference type="EC" id="2.7.2.4"/>
    </reaction>
</comment>
<dbReference type="InterPro" id="IPR001048">
    <property type="entry name" value="Asp/Glu/Uridylate_kinase"/>
</dbReference>
<comment type="function">
    <text evidence="1">Catalyzes the phosphorylation of the beta-carboxyl group of aspartic acid with ATP to yield 4-phospho-L-aspartate, which is involved in the branched biosynthetic pathway leading to the biosynthesis of amino acids threonine, isoleucine and methionine.</text>
</comment>
<dbReference type="UniPathway" id="UPA00051">
    <property type="reaction ID" value="UER00462"/>
</dbReference>
<feature type="binding site" evidence="16">
    <location>
        <position position="183"/>
    </location>
    <ligand>
        <name>ATP</name>
        <dbReference type="ChEBI" id="CHEBI:30616"/>
    </ligand>
</feature>
<gene>
    <name evidence="20" type="ORF">SAMN02745973_01000</name>
</gene>
<keyword evidence="9 16" id="KW-0547">Nucleotide-binding</keyword>
<keyword evidence="12" id="KW-0220">Diaminopimelate biosynthesis</keyword>
<dbReference type="InterPro" id="IPR001341">
    <property type="entry name" value="Asp_kinase"/>
</dbReference>
<dbReference type="Pfam" id="PF00696">
    <property type="entry name" value="AA_kinase"/>
    <property type="match status" value="1"/>
</dbReference>
<evidence type="ECO:0000256" key="7">
    <source>
        <dbReference type="ARBA" id="ARBA00022679"/>
    </source>
</evidence>
<dbReference type="SUPFAM" id="SSF55021">
    <property type="entry name" value="ACT-like"/>
    <property type="match status" value="2"/>
</dbReference>
<evidence type="ECO:0000256" key="6">
    <source>
        <dbReference type="ARBA" id="ARBA00022605"/>
    </source>
</evidence>
<evidence type="ECO:0000256" key="18">
    <source>
        <dbReference type="RuleBase" id="RU004249"/>
    </source>
</evidence>
<dbReference type="PROSITE" id="PS51671">
    <property type="entry name" value="ACT"/>
    <property type="match status" value="2"/>
</dbReference>
<evidence type="ECO:0000256" key="12">
    <source>
        <dbReference type="ARBA" id="ARBA00022915"/>
    </source>
</evidence>
<proteinExistence type="inferred from homology"/>
<evidence type="ECO:0000256" key="13">
    <source>
        <dbReference type="ARBA" id="ARBA00023154"/>
    </source>
</evidence>
<feature type="binding site" evidence="16">
    <location>
        <begin position="172"/>
        <end position="173"/>
    </location>
    <ligand>
        <name>ATP</name>
        <dbReference type="ChEBI" id="CHEBI:30616"/>
    </ligand>
</feature>
<dbReference type="Gene3D" id="3.30.2130.10">
    <property type="entry name" value="VC0802-like"/>
    <property type="match status" value="1"/>
</dbReference>
<feature type="binding site" evidence="16">
    <location>
        <begin position="7"/>
        <end position="10"/>
    </location>
    <ligand>
        <name>ATP</name>
        <dbReference type="ChEBI" id="CHEBI:30616"/>
    </ligand>
</feature>
<dbReference type="InterPro" id="IPR018042">
    <property type="entry name" value="Aspartate_kinase_CS"/>
</dbReference>
<dbReference type="CDD" id="cd04936">
    <property type="entry name" value="ACT_AKii-LysC-BS-like_2"/>
    <property type="match status" value="1"/>
</dbReference>
<protein>
    <recommendedName>
        <fullName evidence="17">Aspartokinase</fullName>
        <ecNumber evidence="17">2.7.2.4</ecNumber>
    </recommendedName>
</protein>
<dbReference type="InterPro" id="IPR002912">
    <property type="entry name" value="ACT_dom"/>
</dbReference>
<comment type="subunit">
    <text evidence="15">Tetramer consisting of 2 isoforms Alpha (catalytic and regulation) and of a homodimer of 2 isoforms Beta (regulation).</text>
</comment>
<evidence type="ECO:0000259" key="19">
    <source>
        <dbReference type="PROSITE" id="PS51671"/>
    </source>
</evidence>
<keyword evidence="21" id="KW-1185">Reference proteome</keyword>
<evidence type="ECO:0000256" key="1">
    <source>
        <dbReference type="ARBA" id="ARBA00003121"/>
    </source>
</evidence>
<dbReference type="GO" id="GO:0009089">
    <property type="term" value="P:lysine biosynthetic process via diaminopimelate"/>
    <property type="evidence" value="ECO:0007669"/>
    <property type="project" value="UniProtKB-UniPathway"/>
</dbReference>
<dbReference type="Pfam" id="PF22468">
    <property type="entry name" value="ACT_9"/>
    <property type="match status" value="2"/>
</dbReference>
<dbReference type="NCBIfam" id="NF005155">
    <property type="entry name" value="PRK06635.1-4"/>
    <property type="match status" value="1"/>
</dbReference>
<evidence type="ECO:0000256" key="3">
    <source>
        <dbReference type="ARBA" id="ARBA00004986"/>
    </source>
</evidence>
<dbReference type="NCBIfam" id="TIGR00657">
    <property type="entry name" value="asp_kinases"/>
    <property type="match status" value="1"/>
</dbReference>
<comment type="pathway">
    <text evidence="2 18">Amino-acid biosynthesis; L-lysine biosynthesis via DAP pathway; (S)-tetrahydrodipicolinate from L-aspartate: step 1/4.</text>
</comment>
<dbReference type="GO" id="GO:0005829">
    <property type="term" value="C:cytosol"/>
    <property type="evidence" value="ECO:0007669"/>
    <property type="project" value="TreeGrafter"/>
</dbReference>
<evidence type="ECO:0000256" key="14">
    <source>
        <dbReference type="ARBA" id="ARBA00047872"/>
    </source>
</evidence>
<dbReference type="PROSITE" id="PS00324">
    <property type="entry name" value="ASPARTOKINASE"/>
    <property type="match status" value="1"/>
</dbReference>
<keyword evidence="13" id="KW-0457">Lysine biosynthesis</keyword>
<evidence type="ECO:0000256" key="8">
    <source>
        <dbReference type="ARBA" id="ARBA00022737"/>
    </source>
</evidence>
<evidence type="ECO:0000256" key="2">
    <source>
        <dbReference type="ARBA" id="ARBA00004766"/>
    </source>
</evidence>
<dbReference type="GO" id="GO:0005524">
    <property type="term" value="F:ATP binding"/>
    <property type="evidence" value="ECO:0007669"/>
    <property type="project" value="UniProtKB-KW"/>
</dbReference>
<evidence type="ECO:0000256" key="15">
    <source>
        <dbReference type="ARBA" id="ARBA00063835"/>
    </source>
</evidence>
<keyword evidence="8" id="KW-0677">Repeat</keyword>
<dbReference type="FunFam" id="3.30.2130.10:FF:000001">
    <property type="entry name" value="Bifunctional aspartokinase/homoserine dehydrogenase"/>
    <property type="match status" value="1"/>
</dbReference>
<comment type="pathway">
    <text evidence="3 18">Amino-acid biosynthesis; L-methionine biosynthesis via de novo pathway; L-homoserine from L-aspartate: step 1/3.</text>
</comment>
<accession>A0A1T4LJE6</accession>
<dbReference type="UniPathway" id="UPA00050">
    <property type="reaction ID" value="UER00461"/>
</dbReference>
<dbReference type="InterPro" id="IPR041740">
    <property type="entry name" value="AKii-LysC-BS"/>
</dbReference>
<dbReference type="PIRSF" id="PIRSF000726">
    <property type="entry name" value="Asp_kin"/>
    <property type="match status" value="1"/>
</dbReference>
<feature type="domain" description="ACT" evidence="19">
    <location>
        <begin position="263"/>
        <end position="337"/>
    </location>
</feature>
<evidence type="ECO:0000256" key="11">
    <source>
        <dbReference type="ARBA" id="ARBA00022840"/>
    </source>
</evidence>
<keyword evidence="10 17" id="KW-0418">Kinase</keyword>
<feature type="binding site" evidence="16">
    <location>
        <position position="74"/>
    </location>
    <ligand>
        <name>substrate</name>
    </ligand>
</feature>
<dbReference type="UniPathway" id="UPA00034">
    <property type="reaction ID" value="UER00015"/>
</dbReference>
<dbReference type="GO" id="GO:0004072">
    <property type="term" value="F:aspartate kinase activity"/>
    <property type="evidence" value="ECO:0007669"/>
    <property type="project" value="UniProtKB-EC"/>
</dbReference>
<keyword evidence="6 18" id="KW-0028">Amino-acid biosynthesis</keyword>
<dbReference type="AlphaFoldDB" id="A0A1T4LJE6"/>